<evidence type="ECO:0000259" key="16">
    <source>
        <dbReference type="PROSITE" id="PS51007"/>
    </source>
</evidence>
<keyword evidence="7" id="KW-0574">Periplasm</keyword>
<evidence type="ECO:0000256" key="14">
    <source>
        <dbReference type="PIRSR" id="PIRSR000294-2"/>
    </source>
</evidence>
<keyword evidence="9" id="KW-0560">Oxidoreductase</keyword>
<evidence type="ECO:0000256" key="11">
    <source>
        <dbReference type="ARBA" id="ARBA00058991"/>
    </source>
</evidence>
<reference evidence="17" key="1">
    <citation type="journal article" date="2014" name="Int. J. Syst. Evol. Microbiol.">
        <title>Complete genome sequence of Corynebacterium casei LMG S-19264T (=DSM 44701T), isolated from a smear-ripened cheese.</title>
        <authorList>
            <consortium name="US DOE Joint Genome Institute (JGI-PGF)"/>
            <person name="Walter F."/>
            <person name="Albersmeier A."/>
            <person name="Kalinowski J."/>
            <person name="Ruckert C."/>
        </authorList>
    </citation>
    <scope>NUCLEOTIDE SEQUENCE</scope>
    <source>
        <strain evidence="17">KCTC 42590</strain>
    </source>
</reference>
<comment type="cofactor">
    <cofactor evidence="13">
        <name>heme</name>
        <dbReference type="ChEBI" id="CHEBI:30413"/>
    </cofactor>
    <text evidence="13">Binds 2 heme groups.</text>
</comment>
<dbReference type="FunFam" id="1.10.760.10:FF:000019">
    <property type="entry name" value="Di-heme cytochrome C peroxidase"/>
    <property type="match status" value="1"/>
</dbReference>
<dbReference type="GO" id="GO:0046872">
    <property type="term" value="F:metal ion binding"/>
    <property type="evidence" value="ECO:0007669"/>
    <property type="project" value="UniProtKB-KW"/>
</dbReference>
<evidence type="ECO:0000256" key="7">
    <source>
        <dbReference type="ARBA" id="ARBA00022764"/>
    </source>
</evidence>
<dbReference type="GO" id="GO:0009055">
    <property type="term" value="F:electron transfer activity"/>
    <property type="evidence" value="ECO:0007669"/>
    <property type="project" value="InterPro"/>
</dbReference>
<evidence type="ECO:0000256" key="9">
    <source>
        <dbReference type="ARBA" id="ARBA00023002"/>
    </source>
</evidence>
<dbReference type="InterPro" id="IPR051395">
    <property type="entry name" value="Cytochrome_c_Peroxidase/MauG"/>
</dbReference>
<reference evidence="17" key="2">
    <citation type="submission" date="2020-09" db="EMBL/GenBank/DDBJ databases">
        <authorList>
            <person name="Sun Q."/>
            <person name="Kim S."/>
        </authorList>
    </citation>
    <scope>NUCLEOTIDE SEQUENCE</scope>
    <source>
        <strain evidence="17">KCTC 42590</strain>
    </source>
</reference>
<comment type="pathway">
    <text evidence="2">One-carbon metabolism; methylamine degradation.</text>
</comment>
<dbReference type="GO" id="GO:0004130">
    <property type="term" value="F:cytochrome-c peroxidase activity"/>
    <property type="evidence" value="ECO:0007669"/>
    <property type="project" value="TreeGrafter"/>
</dbReference>
<evidence type="ECO:0000256" key="3">
    <source>
        <dbReference type="ARBA" id="ARBA00022448"/>
    </source>
</evidence>
<dbReference type="InterPro" id="IPR004852">
    <property type="entry name" value="Di-haem_cyt_c_peroxidsae"/>
</dbReference>
<dbReference type="Proteomes" id="UP000630923">
    <property type="component" value="Unassembled WGS sequence"/>
</dbReference>
<keyword evidence="6" id="KW-0732">Signal</keyword>
<dbReference type="Pfam" id="PF03150">
    <property type="entry name" value="CCP_MauG"/>
    <property type="match status" value="1"/>
</dbReference>
<dbReference type="PROSITE" id="PS51007">
    <property type="entry name" value="CYTC"/>
    <property type="match status" value="1"/>
</dbReference>
<organism evidence="17 18">
    <name type="scientific">Kordiimonas sediminis</name>
    <dbReference type="NCBI Taxonomy" id="1735581"/>
    <lineage>
        <taxon>Bacteria</taxon>
        <taxon>Pseudomonadati</taxon>
        <taxon>Pseudomonadota</taxon>
        <taxon>Alphaproteobacteria</taxon>
        <taxon>Kordiimonadales</taxon>
        <taxon>Kordiimonadaceae</taxon>
        <taxon>Kordiimonas</taxon>
    </lineage>
</organism>
<evidence type="ECO:0000313" key="18">
    <source>
        <dbReference type="Proteomes" id="UP000630923"/>
    </source>
</evidence>
<sequence>MMPMQAQEPQTAASTQHSAVTKAQTHREDTFKLSEACPPSFEKLSNGACKFRSLYQLYPSLQDHGIGGLKTGLPDIRDGFTAKEIDLGRYLFFDPALSGDGSMSCATCHDPDKGFADGLGTSMGPNGSRASRSAPSLWNVGFLKRLFWDVRAGSLEEQMLGPLYSEIEMANTPENLLATLNNIPAYRDMFADAFGTNPADEITLDQIYHAIAAFEASLVSFNSRYDQYAHGYHDALNKEEIAGLNLFRSFVARCSECHTPPLFTNQETAVIVTPEPEGMPFDVGAEKTFDDPTMRAAFKVPTLRNIALSAPYMHSGALKTMREAVKFYNDGRGHAIPEGQEVRVHWHIWEPNMREEELDQLVAFLGALTDESMKPKTPEKVPSGLPPVSADAFQKKFTEQYLSPSMATTTPPDE</sequence>
<keyword evidence="5 14" id="KW-0479">Metal-binding</keyword>
<dbReference type="GO" id="GO:0042597">
    <property type="term" value="C:periplasmic space"/>
    <property type="evidence" value="ECO:0007669"/>
    <property type="project" value="UniProtKB-SubCell"/>
</dbReference>
<evidence type="ECO:0000256" key="13">
    <source>
        <dbReference type="PIRSR" id="PIRSR000294-1"/>
    </source>
</evidence>
<dbReference type="GO" id="GO:0020037">
    <property type="term" value="F:heme binding"/>
    <property type="evidence" value="ECO:0007669"/>
    <property type="project" value="InterPro"/>
</dbReference>
<evidence type="ECO:0000313" key="17">
    <source>
        <dbReference type="EMBL" id="GHF20870.1"/>
    </source>
</evidence>
<protein>
    <recommendedName>
        <fullName evidence="12">Methylamine utilization protein MauG</fullName>
    </recommendedName>
</protein>
<dbReference type="SUPFAM" id="SSF46626">
    <property type="entry name" value="Cytochrome c"/>
    <property type="match status" value="2"/>
</dbReference>
<dbReference type="PANTHER" id="PTHR30600:SF10">
    <property type="entry name" value="BLL6722 PROTEIN"/>
    <property type="match status" value="1"/>
</dbReference>
<evidence type="ECO:0000256" key="12">
    <source>
        <dbReference type="ARBA" id="ARBA00073576"/>
    </source>
</evidence>
<keyword evidence="18" id="KW-1185">Reference proteome</keyword>
<keyword evidence="10 14" id="KW-0408">Iron</keyword>
<gene>
    <name evidence="17" type="ORF">GCM10017044_14730</name>
</gene>
<keyword evidence="3" id="KW-0813">Transport</keyword>
<feature type="binding site" description="covalent" evidence="13">
    <location>
        <position position="257"/>
    </location>
    <ligand>
        <name>heme c</name>
        <dbReference type="ChEBI" id="CHEBI:61717"/>
        <label>2</label>
    </ligand>
</feature>
<feature type="binding site" description="axial binding residue" evidence="14">
    <location>
        <position position="109"/>
    </location>
    <ligand>
        <name>heme c</name>
        <dbReference type="ChEBI" id="CHEBI:61717"/>
        <label>1</label>
    </ligand>
    <ligandPart>
        <name>Fe</name>
        <dbReference type="ChEBI" id="CHEBI:18248"/>
    </ligandPart>
</feature>
<feature type="domain" description="Cytochrome c" evidence="16">
    <location>
        <begin position="83"/>
        <end position="252"/>
    </location>
</feature>
<feature type="binding site" description="covalent" evidence="13">
    <location>
        <position position="254"/>
    </location>
    <ligand>
        <name>heme c</name>
        <dbReference type="ChEBI" id="CHEBI:61717"/>
        <label>2</label>
    </ligand>
</feature>
<dbReference type="EMBL" id="BNCI01000001">
    <property type="protein sequence ID" value="GHF20870.1"/>
    <property type="molecule type" value="Genomic_DNA"/>
</dbReference>
<dbReference type="PANTHER" id="PTHR30600">
    <property type="entry name" value="CYTOCHROME C PEROXIDASE-RELATED"/>
    <property type="match status" value="1"/>
</dbReference>
<dbReference type="InterPro" id="IPR009056">
    <property type="entry name" value="Cyt_c-like_dom"/>
</dbReference>
<evidence type="ECO:0000256" key="6">
    <source>
        <dbReference type="ARBA" id="ARBA00022729"/>
    </source>
</evidence>
<dbReference type="AlphaFoldDB" id="A0A919ARG3"/>
<accession>A0A919ARG3</accession>
<comment type="PTM">
    <text evidence="13">Binds 2 heme groups per subunit.</text>
</comment>
<comment type="caution">
    <text evidence="17">The sequence shown here is derived from an EMBL/GenBank/DDBJ whole genome shotgun (WGS) entry which is preliminary data.</text>
</comment>
<keyword evidence="4 13" id="KW-0349">Heme</keyword>
<evidence type="ECO:0000256" key="5">
    <source>
        <dbReference type="ARBA" id="ARBA00022723"/>
    </source>
</evidence>
<evidence type="ECO:0000256" key="10">
    <source>
        <dbReference type="ARBA" id="ARBA00023004"/>
    </source>
</evidence>
<evidence type="ECO:0000256" key="4">
    <source>
        <dbReference type="ARBA" id="ARBA00022617"/>
    </source>
</evidence>
<feature type="region of interest" description="Disordered" evidence="15">
    <location>
        <begin position="1"/>
        <end position="27"/>
    </location>
</feature>
<proteinExistence type="predicted"/>
<feature type="binding site" description="axial binding residue" evidence="14">
    <location>
        <position position="258"/>
    </location>
    <ligand>
        <name>heme c</name>
        <dbReference type="ChEBI" id="CHEBI:61717"/>
        <label>2</label>
    </ligand>
    <ligandPart>
        <name>Fe</name>
        <dbReference type="ChEBI" id="CHEBI:18248"/>
    </ligandPart>
</feature>
<dbReference type="Gene3D" id="1.10.760.10">
    <property type="entry name" value="Cytochrome c-like domain"/>
    <property type="match status" value="2"/>
</dbReference>
<evidence type="ECO:0000256" key="2">
    <source>
        <dbReference type="ARBA" id="ARBA00004856"/>
    </source>
</evidence>
<evidence type="ECO:0000256" key="15">
    <source>
        <dbReference type="SAM" id="MobiDB-lite"/>
    </source>
</evidence>
<keyword evidence="8" id="KW-0249">Electron transport</keyword>
<name>A0A919ARG3_9PROT</name>
<feature type="binding site" description="covalent" evidence="13">
    <location>
        <position position="108"/>
    </location>
    <ligand>
        <name>heme c</name>
        <dbReference type="ChEBI" id="CHEBI:61717"/>
        <label>1</label>
    </ligand>
</feature>
<comment type="function">
    <text evidence="11">Involved in methylamine metabolism. Essential for the maturation of the beta subunit of MADH, presumably via a step in the biosynthesis of tryptophan tryptophylquinone (TTQ), the cofactor of MADH.</text>
</comment>
<dbReference type="InterPro" id="IPR036909">
    <property type="entry name" value="Cyt_c-like_dom_sf"/>
</dbReference>
<feature type="binding site" description="covalent" evidence="13">
    <location>
        <position position="105"/>
    </location>
    <ligand>
        <name>heme c</name>
        <dbReference type="ChEBI" id="CHEBI:61717"/>
        <label>1</label>
    </ligand>
</feature>
<evidence type="ECO:0000256" key="1">
    <source>
        <dbReference type="ARBA" id="ARBA00004418"/>
    </source>
</evidence>
<comment type="subcellular location">
    <subcellularLocation>
        <location evidence="1">Periplasm</location>
    </subcellularLocation>
</comment>
<evidence type="ECO:0000256" key="8">
    <source>
        <dbReference type="ARBA" id="ARBA00022982"/>
    </source>
</evidence>
<feature type="compositionally biased region" description="Polar residues" evidence="15">
    <location>
        <begin position="7"/>
        <end position="23"/>
    </location>
</feature>